<dbReference type="Pfam" id="PF10237">
    <property type="entry name" value="N6-adenineMlase"/>
    <property type="match status" value="1"/>
</dbReference>
<gene>
    <name evidence="6" type="ORF">H072_1391</name>
</gene>
<evidence type="ECO:0000256" key="5">
    <source>
        <dbReference type="SAM" id="Coils"/>
    </source>
</evidence>
<dbReference type="GO" id="GO:0016279">
    <property type="term" value="F:protein-lysine N-methyltransferase activity"/>
    <property type="evidence" value="ECO:0007669"/>
    <property type="project" value="InterPro"/>
</dbReference>
<dbReference type="GO" id="GO:0032259">
    <property type="term" value="P:methylation"/>
    <property type="evidence" value="ECO:0007669"/>
    <property type="project" value="UniProtKB-KW"/>
</dbReference>
<evidence type="ECO:0000256" key="3">
    <source>
        <dbReference type="ARBA" id="ARBA00022603"/>
    </source>
</evidence>
<protein>
    <submittedName>
        <fullName evidence="6">Uncharacterized protein</fullName>
    </submittedName>
</protein>
<accession>S8ANT1</accession>
<comment type="subcellular location">
    <subcellularLocation>
        <location evidence="1">Cytoplasm</location>
    </subcellularLocation>
</comment>
<dbReference type="STRING" id="1284197.S8ANT1"/>
<evidence type="ECO:0000313" key="6">
    <source>
        <dbReference type="EMBL" id="EPS44605.1"/>
    </source>
</evidence>
<dbReference type="eggNOG" id="KOG3350">
    <property type="taxonomic scope" value="Eukaryota"/>
</dbReference>
<dbReference type="PANTHER" id="PTHR13200:SF0">
    <property type="entry name" value="EEF1A LYSINE METHYLTRANSFERASE 1"/>
    <property type="match status" value="1"/>
</dbReference>
<evidence type="ECO:0000256" key="4">
    <source>
        <dbReference type="ARBA" id="ARBA00022679"/>
    </source>
</evidence>
<evidence type="ECO:0000313" key="7">
    <source>
        <dbReference type="Proteomes" id="UP000015100"/>
    </source>
</evidence>
<dbReference type="OrthoDB" id="206354at2759"/>
<evidence type="ECO:0000256" key="1">
    <source>
        <dbReference type="ARBA" id="ARBA00004496"/>
    </source>
</evidence>
<dbReference type="AlphaFoldDB" id="S8ANT1"/>
<dbReference type="OMA" id="FEADWQV"/>
<dbReference type="HOGENOM" id="CLU_180176_0_0_1"/>
<sequence>MEDDDLQLSASTLSALQEFMQEKDAREKRFEELKAQAEEEKRERDKLSTTVVTMEDFEADWQVSQFWYDDETSQALAEELVAGAGEDTNVVLVSAPR</sequence>
<dbReference type="InterPro" id="IPR019369">
    <property type="entry name" value="Efm5/EEF1AKMT1"/>
</dbReference>
<dbReference type="Proteomes" id="UP000015100">
    <property type="component" value="Unassembled WGS sequence"/>
</dbReference>
<dbReference type="PANTHER" id="PTHR13200">
    <property type="entry name" value="EEF1A LYSINE METHYLTRANSFERASE 1"/>
    <property type="match status" value="1"/>
</dbReference>
<dbReference type="EMBL" id="AQGS01000041">
    <property type="protein sequence ID" value="EPS44605.1"/>
    <property type="molecule type" value="Genomic_DNA"/>
</dbReference>
<organism evidence="6 7">
    <name type="scientific">Dactylellina haptotyla (strain CBS 200.50)</name>
    <name type="common">Nematode-trapping fungus</name>
    <name type="synonym">Monacrosporium haptotylum</name>
    <dbReference type="NCBI Taxonomy" id="1284197"/>
    <lineage>
        <taxon>Eukaryota</taxon>
        <taxon>Fungi</taxon>
        <taxon>Dikarya</taxon>
        <taxon>Ascomycota</taxon>
        <taxon>Pezizomycotina</taxon>
        <taxon>Orbiliomycetes</taxon>
        <taxon>Orbiliales</taxon>
        <taxon>Orbiliaceae</taxon>
        <taxon>Dactylellina</taxon>
    </lineage>
</organism>
<reference evidence="6 7" key="1">
    <citation type="journal article" date="2013" name="PLoS Genet.">
        <title>Genomic mechanisms accounting for the adaptation to parasitism in nematode-trapping fungi.</title>
        <authorList>
            <person name="Meerupati T."/>
            <person name="Andersson K.M."/>
            <person name="Friman E."/>
            <person name="Kumar D."/>
            <person name="Tunlid A."/>
            <person name="Ahren D."/>
        </authorList>
    </citation>
    <scope>NUCLEOTIDE SEQUENCE [LARGE SCALE GENOMIC DNA]</scope>
    <source>
        <strain evidence="6 7">CBS 200.50</strain>
    </source>
</reference>
<dbReference type="GO" id="GO:0005737">
    <property type="term" value="C:cytoplasm"/>
    <property type="evidence" value="ECO:0007669"/>
    <property type="project" value="UniProtKB-SubCell"/>
</dbReference>
<dbReference type="InterPro" id="IPR041370">
    <property type="entry name" value="Mlase_EEF1AKMT1/ZCCHC4"/>
</dbReference>
<name>S8ANT1_DACHA</name>
<proteinExistence type="predicted"/>
<keyword evidence="7" id="KW-1185">Reference proteome</keyword>
<comment type="caution">
    <text evidence="6">The sequence shown here is derived from an EMBL/GenBank/DDBJ whole genome shotgun (WGS) entry which is preliminary data.</text>
</comment>
<keyword evidence="5" id="KW-0175">Coiled coil</keyword>
<keyword evidence="2" id="KW-0963">Cytoplasm</keyword>
<keyword evidence="3" id="KW-0489">Methyltransferase</keyword>
<keyword evidence="4" id="KW-0808">Transferase</keyword>
<reference evidence="7" key="2">
    <citation type="submission" date="2013-04" db="EMBL/GenBank/DDBJ databases">
        <title>Genomic mechanisms accounting for the adaptation to parasitism in nematode-trapping fungi.</title>
        <authorList>
            <person name="Ahren D.G."/>
        </authorList>
    </citation>
    <scope>NUCLEOTIDE SEQUENCE [LARGE SCALE GENOMIC DNA]</scope>
    <source>
        <strain evidence="7">CBS 200.50</strain>
    </source>
</reference>
<feature type="coiled-coil region" evidence="5">
    <location>
        <begin position="16"/>
        <end position="50"/>
    </location>
</feature>
<evidence type="ECO:0000256" key="2">
    <source>
        <dbReference type="ARBA" id="ARBA00022490"/>
    </source>
</evidence>